<dbReference type="RefSeq" id="WP_251973906.1">
    <property type="nucleotide sequence ID" value="NZ_AP025730.1"/>
</dbReference>
<feature type="domain" description="Ribosomal RNA small subunit methyltransferase E PUA-like" evidence="14">
    <location>
        <begin position="21"/>
        <end position="63"/>
    </location>
</feature>
<dbReference type="InterPro" id="IPR029026">
    <property type="entry name" value="tRNA_m1G_MTases_N"/>
</dbReference>
<feature type="domain" description="Ribosomal RNA small subunit methyltransferase E methyltransferase" evidence="13">
    <location>
        <begin position="72"/>
        <end position="245"/>
    </location>
</feature>
<dbReference type="GO" id="GO:0008168">
    <property type="term" value="F:methyltransferase activity"/>
    <property type="evidence" value="ECO:0007669"/>
    <property type="project" value="UniProtKB-KW"/>
</dbReference>
<keyword evidence="5 12" id="KW-0963">Cytoplasm</keyword>
<evidence type="ECO:0000256" key="5">
    <source>
        <dbReference type="ARBA" id="ARBA00022490"/>
    </source>
</evidence>
<dbReference type="CDD" id="cd18084">
    <property type="entry name" value="RsmE-like"/>
    <property type="match status" value="1"/>
</dbReference>
<dbReference type="GO" id="GO:0032259">
    <property type="term" value="P:methylation"/>
    <property type="evidence" value="ECO:0007669"/>
    <property type="project" value="UniProtKB-KW"/>
</dbReference>
<accession>A0ABM7YU19</accession>
<evidence type="ECO:0000256" key="7">
    <source>
        <dbReference type="ARBA" id="ARBA00022603"/>
    </source>
</evidence>
<evidence type="ECO:0000256" key="12">
    <source>
        <dbReference type="PIRNR" id="PIRNR015601"/>
    </source>
</evidence>
<gene>
    <name evidence="15" type="ORF">CATMQ487_51510</name>
</gene>
<evidence type="ECO:0000259" key="14">
    <source>
        <dbReference type="Pfam" id="PF20260"/>
    </source>
</evidence>
<dbReference type="EMBL" id="AP025730">
    <property type="protein sequence ID" value="BDI08181.1"/>
    <property type="molecule type" value="Genomic_DNA"/>
</dbReference>
<sequence length="249" mass="26699">MPRFFVDLPLAATDSLRLPPAAARHVQVLRLQPDEGITLFDGRGGEWSAEVVSMGRQHVDVRVIDHDPVERELPVNVTLVAAMPANDRFDWLVEKATELGATAIEPVQTGRSVLRLSGERAERKQAHWQAVAIAAAEQCGRTRVPRIGPIRTLTALLTEAAGTVNTGASAMGRLLLSLAEARPLAERLHDGVAARITQWTLFSGPEGGFTPEEEAALRGQGALPTTLGPRVLRAETAPLAVLAAIGTRL</sequence>
<evidence type="ECO:0000313" key="15">
    <source>
        <dbReference type="EMBL" id="BDI08181.1"/>
    </source>
</evidence>
<comment type="subcellular location">
    <subcellularLocation>
        <location evidence="1 12">Cytoplasm</location>
    </subcellularLocation>
</comment>
<dbReference type="PIRSF" id="PIRSF015601">
    <property type="entry name" value="MTase_slr0722"/>
    <property type="match status" value="1"/>
</dbReference>
<dbReference type="NCBIfam" id="TIGR00046">
    <property type="entry name" value="RsmE family RNA methyltransferase"/>
    <property type="match status" value="1"/>
</dbReference>
<evidence type="ECO:0000256" key="11">
    <source>
        <dbReference type="ARBA" id="ARBA00047944"/>
    </source>
</evidence>
<keyword evidence="8 12" id="KW-0808">Transferase</keyword>
<dbReference type="InterPro" id="IPR046887">
    <property type="entry name" value="RsmE_PUA-like"/>
</dbReference>
<keyword evidence="7 12" id="KW-0489">Methyltransferase</keyword>
<dbReference type="Pfam" id="PF04452">
    <property type="entry name" value="Methyltrans_RNA"/>
    <property type="match status" value="1"/>
</dbReference>
<evidence type="ECO:0000256" key="9">
    <source>
        <dbReference type="ARBA" id="ARBA00022691"/>
    </source>
</evidence>
<evidence type="ECO:0000256" key="2">
    <source>
        <dbReference type="ARBA" id="ARBA00005528"/>
    </source>
</evidence>
<reference evidence="15" key="1">
    <citation type="submission" date="2022-04" db="EMBL/GenBank/DDBJ databases">
        <title>Whole genome sequence of Sphaerotilus sp. FB-5.</title>
        <authorList>
            <person name="Takeda M."/>
            <person name="Narihara S."/>
            <person name="Akimoto M."/>
            <person name="Akimoto R."/>
            <person name="Nishiyashiki S."/>
            <person name="Murakami T."/>
        </authorList>
    </citation>
    <scope>NUCLEOTIDE SEQUENCE</scope>
    <source>
        <strain evidence="15">FB-5</strain>
    </source>
</reference>
<dbReference type="PANTHER" id="PTHR30027">
    <property type="entry name" value="RIBOSOMAL RNA SMALL SUBUNIT METHYLTRANSFERASE E"/>
    <property type="match status" value="1"/>
</dbReference>
<evidence type="ECO:0000256" key="3">
    <source>
        <dbReference type="ARBA" id="ARBA00012328"/>
    </source>
</evidence>
<dbReference type="PANTHER" id="PTHR30027:SF3">
    <property type="entry name" value="16S RRNA (URACIL(1498)-N(3))-METHYLTRANSFERASE"/>
    <property type="match status" value="1"/>
</dbReference>
<dbReference type="InterPro" id="IPR046886">
    <property type="entry name" value="RsmE_MTase_dom"/>
</dbReference>
<dbReference type="InterPro" id="IPR006700">
    <property type="entry name" value="RsmE"/>
</dbReference>
<dbReference type="SUPFAM" id="SSF88697">
    <property type="entry name" value="PUA domain-like"/>
    <property type="match status" value="1"/>
</dbReference>
<dbReference type="NCBIfam" id="NF008692">
    <property type="entry name" value="PRK11713.1-5"/>
    <property type="match status" value="1"/>
</dbReference>
<dbReference type="Gene3D" id="2.40.240.20">
    <property type="entry name" value="Hypothetical PUA domain-like, domain 1"/>
    <property type="match status" value="1"/>
</dbReference>
<evidence type="ECO:0000259" key="13">
    <source>
        <dbReference type="Pfam" id="PF04452"/>
    </source>
</evidence>
<proteinExistence type="inferred from homology"/>
<dbReference type="InterPro" id="IPR015947">
    <property type="entry name" value="PUA-like_sf"/>
</dbReference>
<dbReference type="Pfam" id="PF20260">
    <property type="entry name" value="PUA_4"/>
    <property type="match status" value="1"/>
</dbReference>
<organism evidence="15 16">
    <name type="scientific">Sphaerotilus microaerophilus</name>
    <dbReference type="NCBI Taxonomy" id="2914710"/>
    <lineage>
        <taxon>Bacteria</taxon>
        <taxon>Pseudomonadati</taxon>
        <taxon>Pseudomonadota</taxon>
        <taxon>Betaproteobacteria</taxon>
        <taxon>Burkholderiales</taxon>
        <taxon>Sphaerotilaceae</taxon>
        <taxon>Sphaerotilus</taxon>
    </lineage>
</organism>
<dbReference type="InterPro" id="IPR029028">
    <property type="entry name" value="Alpha/beta_knot_MTases"/>
</dbReference>
<dbReference type="EC" id="2.1.1.193" evidence="3 12"/>
<comment type="catalytic activity">
    <reaction evidence="11 12">
        <text>uridine(1498) in 16S rRNA + S-adenosyl-L-methionine = N(3)-methyluridine(1498) in 16S rRNA + S-adenosyl-L-homocysteine + H(+)</text>
        <dbReference type="Rhea" id="RHEA:42920"/>
        <dbReference type="Rhea" id="RHEA-COMP:10283"/>
        <dbReference type="Rhea" id="RHEA-COMP:10284"/>
        <dbReference type="ChEBI" id="CHEBI:15378"/>
        <dbReference type="ChEBI" id="CHEBI:57856"/>
        <dbReference type="ChEBI" id="CHEBI:59789"/>
        <dbReference type="ChEBI" id="CHEBI:65315"/>
        <dbReference type="ChEBI" id="CHEBI:74502"/>
        <dbReference type="EC" id="2.1.1.193"/>
    </reaction>
</comment>
<keyword evidence="9 12" id="KW-0949">S-adenosyl-L-methionine</keyword>
<comment type="similarity">
    <text evidence="2 12">Belongs to the RNA methyltransferase RsmE family.</text>
</comment>
<dbReference type="Gene3D" id="3.40.1280.10">
    <property type="match status" value="1"/>
</dbReference>
<dbReference type="SUPFAM" id="SSF75217">
    <property type="entry name" value="alpha/beta knot"/>
    <property type="match status" value="1"/>
</dbReference>
<keyword evidence="6 12" id="KW-0698">rRNA processing</keyword>
<name>A0ABM7YU19_9BURK</name>
<keyword evidence="16" id="KW-1185">Reference proteome</keyword>
<protein>
    <recommendedName>
        <fullName evidence="4 12">Ribosomal RNA small subunit methyltransferase E</fullName>
        <ecNumber evidence="3 12">2.1.1.193</ecNumber>
    </recommendedName>
</protein>
<evidence type="ECO:0000256" key="6">
    <source>
        <dbReference type="ARBA" id="ARBA00022552"/>
    </source>
</evidence>
<dbReference type="Proteomes" id="UP001057498">
    <property type="component" value="Chromosome"/>
</dbReference>
<evidence type="ECO:0000313" key="16">
    <source>
        <dbReference type="Proteomes" id="UP001057498"/>
    </source>
</evidence>
<evidence type="ECO:0000256" key="4">
    <source>
        <dbReference type="ARBA" id="ARBA00013673"/>
    </source>
</evidence>
<evidence type="ECO:0000256" key="1">
    <source>
        <dbReference type="ARBA" id="ARBA00004496"/>
    </source>
</evidence>
<evidence type="ECO:0000256" key="8">
    <source>
        <dbReference type="ARBA" id="ARBA00022679"/>
    </source>
</evidence>
<evidence type="ECO:0000256" key="10">
    <source>
        <dbReference type="ARBA" id="ARBA00025699"/>
    </source>
</evidence>
<comment type="function">
    <text evidence="10 12">Specifically methylates the N3 position of the uracil ring of uridine 1498 (m3U1498) in 16S rRNA. Acts on the fully assembled 30S ribosomal subunit.</text>
</comment>